<dbReference type="RefSeq" id="WP_204971034.1">
    <property type="nucleotide sequence ID" value="NZ_JAAZTS010000002.1"/>
</dbReference>
<dbReference type="AlphaFoldDB" id="A0AA41D733"/>
<keyword evidence="2" id="KW-1185">Reference proteome</keyword>
<dbReference type="EMBL" id="JACJMO010000002">
    <property type="protein sequence ID" value="MBM6856549.1"/>
    <property type="molecule type" value="Genomic_DNA"/>
</dbReference>
<sequence>MKYKNAIQSLQCRPYPSVWGKLTMFATADRNNFEDDGTIPYPRVICLPKGLDGHEYLLSFQRNHIKKDLFHLTDFQDIDIEDEIWNSHIEISETTGYWSRNWRTERNNYIHVNHINTMMDRCRKYRNNNLPFTSKNVLNIVNELIGTEFTQAVIIPPNFK</sequence>
<comment type="caution">
    <text evidence="1">The sequence shown here is derived from an EMBL/GenBank/DDBJ whole genome shotgun (WGS) entry which is preliminary data.</text>
</comment>
<evidence type="ECO:0000313" key="1">
    <source>
        <dbReference type="EMBL" id="MBM6856549.1"/>
    </source>
</evidence>
<dbReference type="Proteomes" id="UP000698924">
    <property type="component" value="Unassembled WGS sequence"/>
</dbReference>
<accession>A0AA41D733</accession>
<protein>
    <submittedName>
        <fullName evidence="1">Uncharacterized protein</fullName>
    </submittedName>
</protein>
<organism evidence="1 2">
    <name type="scientific">Caecibacteroides pullorum</name>
    <dbReference type="NCBI Taxonomy" id="2725562"/>
    <lineage>
        <taxon>Bacteria</taxon>
        <taxon>Pseudomonadati</taxon>
        <taxon>Bacteroidota</taxon>
        <taxon>Bacteroidia</taxon>
        <taxon>Bacteroidales</taxon>
        <taxon>Bacteroidaceae</taxon>
        <taxon>Caecibacteroides</taxon>
    </lineage>
</organism>
<evidence type="ECO:0000313" key="2">
    <source>
        <dbReference type="Proteomes" id="UP000698924"/>
    </source>
</evidence>
<reference evidence="1 2" key="1">
    <citation type="journal article" date="2021" name="Sci. Rep.">
        <title>The distribution of antibiotic resistance genes in chicken gut microbiota commensals.</title>
        <authorList>
            <person name="Juricova H."/>
            <person name="Matiasovicova J."/>
            <person name="Kubasova T."/>
            <person name="Cejkova D."/>
            <person name="Rychlik I."/>
        </authorList>
    </citation>
    <scope>NUCLEOTIDE SEQUENCE [LARGE SCALE GENOMIC DNA]</scope>
    <source>
        <strain evidence="1 2">An421</strain>
    </source>
</reference>
<proteinExistence type="predicted"/>
<name>A0AA41D733_9BACT</name>
<gene>
    <name evidence="1" type="ORF">H6D15_02835</name>
</gene>